<organism evidence="3 4">
    <name type="scientific">Porites evermanni</name>
    <dbReference type="NCBI Taxonomy" id="104178"/>
    <lineage>
        <taxon>Eukaryota</taxon>
        <taxon>Metazoa</taxon>
        <taxon>Cnidaria</taxon>
        <taxon>Anthozoa</taxon>
        <taxon>Hexacorallia</taxon>
        <taxon>Scleractinia</taxon>
        <taxon>Fungiina</taxon>
        <taxon>Poritidae</taxon>
        <taxon>Porites</taxon>
    </lineage>
</organism>
<evidence type="ECO:0000256" key="1">
    <source>
        <dbReference type="SAM" id="Phobius"/>
    </source>
</evidence>
<evidence type="ECO:0000313" key="4">
    <source>
        <dbReference type="Proteomes" id="UP001159427"/>
    </source>
</evidence>
<dbReference type="Proteomes" id="UP001159427">
    <property type="component" value="Unassembled WGS sequence"/>
</dbReference>
<protein>
    <recommendedName>
        <fullName evidence="2">Beta-lactamase-related domain-containing protein</fullName>
    </recommendedName>
</protein>
<evidence type="ECO:0000313" key="3">
    <source>
        <dbReference type="EMBL" id="CAH3021019.1"/>
    </source>
</evidence>
<feature type="domain" description="Beta-lactamase-related" evidence="2">
    <location>
        <begin position="117"/>
        <end position="491"/>
    </location>
</feature>
<gene>
    <name evidence="3" type="ORF">PEVE_00009508</name>
</gene>
<dbReference type="InterPro" id="IPR001466">
    <property type="entry name" value="Beta-lactam-related"/>
</dbReference>
<keyword evidence="1" id="KW-0812">Transmembrane</keyword>
<dbReference type="InterPro" id="IPR052794">
    <property type="entry name" value="Mito_Ser_Protease_LACTB"/>
</dbReference>
<sequence>MAAASLQKIRRQFQFLAKNRFGILRCLNNSRSLPSTSKGKTPPNAAFLLGFGLAGLIGFSGLYQKKKLKLLKRANATSVERKLDALKNQHAVPKEQNPSISHGYPWTLQSAIDESRSIIQCMKEERGIPGVSIAVSVDGKTVWSEGFGFADVENRVLCTSKTVMRIASISKPLTTTAAAKLWEEGKLDLDAAIQTYVTSFPTKTFNGSTATLTTRHLLSHLGGIRHYDKTQCNKENKTNTDNKVLITSRSRRRREFSFEEYYIKDHYKTVSEALSLFKDDPLLSVPGTTYLYTTHGWTLLSAVIEKAANQDFLSLMKKLFKDLGMENTCAEFNDVIIYNRARFYRRNENGHLVNAPYVDNSYKWAGGGFMSTAEDLVQFGNSMLYAKQTDHNRNTAGCLPGFLKPETVTELWKVAANTEGQGHKDGGYGLGWVVIPEKQDFGACHHQSETILHGGGAVGASSILLIRPTTCNEQLPKGVVIAVLANLQEMNLQKTAIAIAACFEKTQL</sequence>
<keyword evidence="1" id="KW-1133">Transmembrane helix</keyword>
<feature type="transmembrane region" description="Helical" evidence="1">
    <location>
        <begin position="45"/>
        <end position="63"/>
    </location>
</feature>
<keyword evidence="4" id="KW-1185">Reference proteome</keyword>
<dbReference type="Pfam" id="PF00144">
    <property type="entry name" value="Beta-lactamase"/>
    <property type="match status" value="1"/>
</dbReference>
<proteinExistence type="predicted"/>
<dbReference type="EMBL" id="CALNXI010000166">
    <property type="protein sequence ID" value="CAH3021019.1"/>
    <property type="molecule type" value="Genomic_DNA"/>
</dbReference>
<dbReference type="PANTHER" id="PTHR46520">
    <property type="entry name" value="SERINE BETA-LACTAMASE-LIKE PROTEIN LACTB, MITOCHONDRIAL"/>
    <property type="match status" value="1"/>
</dbReference>
<reference evidence="3 4" key="1">
    <citation type="submission" date="2022-05" db="EMBL/GenBank/DDBJ databases">
        <authorList>
            <consortium name="Genoscope - CEA"/>
            <person name="William W."/>
        </authorList>
    </citation>
    <scope>NUCLEOTIDE SEQUENCE [LARGE SCALE GENOMIC DNA]</scope>
</reference>
<dbReference type="PANTHER" id="PTHR46520:SF1">
    <property type="entry name" value="SERINE BETA-LACTAMASE-LIKE PROTEIN LACTB, MITOCHONDRIAL"/>
    <property type="match status" value="1"/>
</dbReference>
<name>A0ABN8LZX2_9CNID</name>
<evidence type="ECO:0000259" key="2">
    <source>
        <dbReference type="Pfam" id="PF00144"/>
    </source>
</evidence>
<dbReference type="SUPFAM" id="SSF56601">
    <property type="entry name" value="beta-lactamase/transpeptidase-like"/>
    <property type="match status" value="1"/>
</dbReference>
<comment type="caution">
    <text evidence="3">The sequence shown here is derived from an EMBL/GenBank/DDBJ whole genome shotgun (WGS) entry which is preliminary data.</text>
</comment>
<dbReference type="InterPro" id="IPR012338">
    <property type="entry name" value="Beta-lactam/transpept-like"/>
</dbReference>
<accession>A0ABN8LZX2</accession>
<dbReference type="Gene3D" id="3.40.710.10">
    <property type="entry name" value="DD-peptidase/beta-lactamase superfamily"/>
    <property type="match status" value="1"/>
</dbReference>
<keyword evidence="1" id="KW-0472">Membrane</keyword>